<dbReference type="EMBL" id="LN555523">
    <property type="protein sequence ID" value="CED93308.1"/>
    <property type="molecule type" value="Genomic_DNA"/>
</dbReference>
<keyword evidence="2" id="KW-1185">Reference proteome</keyword>
<evidence type="ECO:0000313" key="2">
    <source>
        <dbReference type="Proteomes" id="UP000245622"/>
    </source>
</evidence>
<gene>
    <name evidence="1" type="ORF">CRIB_553</name>
</gene>
<organism evidence="1 2">
    <name type="scientific">Romboutsia ilealis</name>
    <dbReference type="NCBI Taxonomy" id="1115758"/>
    <lineage>
        <taxon>Bacteria</taxon>
        <taxon>Bacillati</taxon>
        <taxon>Bacillota</taxon>
        <taxon>Clostridia</taxon>
        <taxon>Peptostreptococcales</taxon>
        <taxon>Peptostreptococcaceae</taxon>
        <taxon>Romboutsia</taxon>
    </lineage>
</organism>
<dbReference type="KEGG" id="ril:CRIB_553"/>
<sequence>MKIKEIYNLINTILPDEGIIKSQEQMKQYYEKEIIFIFQGKKDVLVENSVLTYDWQRIFGITPKIQSMIS</sequence>
<dbReference type="RefSeq" id="WP_180703042.1">
    <property type="nucleotide sequence ID" value="NZ_LN555523.1"/>
</dbReference>
<dbReference type="GeneID" id="82204741"/>
<reference evidence="1 2" key="1">
    <citation type="submission" date="2014-04" db="EMBL/GenBank/DDBJ databases">
        <authorList>
            <person name="Hornung B.V."/>
        </authorList>
    </citation>
    <scope>NUCLEOTIDE SEQUENCE [LARGE SCALE GENOMIC DNA]</scope>
    <source>
        <strain evidence="1 2">CRIB</strain>
    </source>
</reference>
<proteinExistence type="predicted"/>
<dbReference type="Proteomes" id="UP000245622">
    <property type="component" value="Chromosome 1"/>
</dbReference>
<accession>A0A1V1HZA9</accession>
<name>A0A1V1HZA9_9FIRM</name>
<evidence type="ECO:0000313" key="1">
    <source>
        <dbReference type="EMBL" id="CED93308.1"/>
    </source>
</evidence>
<dbReference type="AlphaFoldDB" id="A0A1V1HZA9"/>
<protein>
    <submittedName>
        <fullName evidence="1">Uncharacterized protein</fullName>
    </submittedName>
</protein>